<feature type="compositionally biased region" description="Polar residues" evidence="1">
    <location>
        <begin position="1"/>
        <end position="20"/>
    </location>
</feature>
<feature type="compositionally biased region" description="Low complexity" evidence="1">
    <location>
        <begin position="34"/>
        <end position="77"/>
    </location>
</feature>
<evidence type="ECO:0000256" key="1">
    <source>
        <dbReference type="SAM" id="MobiDB-lite"/>
    </source>
</evidence>
<dbReference type="AlphaFoldDB" id="A0A3Q2DYU1"/>
<protein>
    <submittedName>
        <fullName evidence="2">Uncharacterized protein</fullName>
    </submittedName>
</protein>
<reference evidence="2" key="1">
    <citation type="submission" date="2025-08" db="UniProtKB">
        <authorList>
            <consortium name="Ensembl"/>
        </authorList>
    </citation>
    <scope>IDENTIFICATION</scope>
</reference>
<accession>A0A3Q2DYU1</accession>
<proteinExistence type="predicted"/>
<dbReference type="Proteomes" id="UP000265020">
    <property type="component" value="Unassembled WGS sequence"/>
</dbReference>
<name>A0A3Q2DYU1_CYPVA</name>
<evidence type="ECO:0000313" key="2">
    <source>
        <dbReference type="Ensembl" id="ENSCVAP00000024139.1"/>
    </source>
</evidence>
<dbReference type="Ensembl" id="ENSCVAT00000004944.1">
    <property type="protein sequence ID" value="ENSCVAP00000024139.1"/>
    <property type="gene ID" value="ENSCVAG00000008018.1"/>
</dbReference>
<evidence type="ECO:0000313" key="3">
    <source>
        <dbReference type="Proteomes" id="UP000265020"/>
    </source>
</evidence>
<reference evidence="2" key="2">
    <citation type="submission" date="2025-09" db="UniProtKB">
        <authorList>
            <consortium name="Ensembl"/>
        </authorList>
    </citation>
    <scope>IDENTIFICATION</scope>
</reference>
<feature type="region of interest" description="Disordered" evidence="1">
    <location>
        <begin position="1"/>
        <end position="85"/>
    </location>
</feature>
<sequence>MTNMEIYQQNIPQDSPTTEGELTEADQGSLLRDAPSQSGPAPSQSGPAPSQSVPAPSQSVPAPSQSVPAPSQSGPAPRRSVVNFSSINTSSLKLRLVFGLKLNTFQ</sequence>
<organism evidence="2 3">
    <name type="scientific">Cyprinodon variegatus</name>
    <name type="common">Sheepshead minnow</name>
    <dbReference type="NCBI Taxonomy" id="28743"/>
    <lineage>
        <taxon>Eukaryota</taxon>
        <taxon>Metazoa</taxon>
        <taxon>Chordata</taxon>
        <taxon>Craniata</taxon>
        <taxon>Vertebrata</taxon>
        <taxon>Euteleostomi</taxon>
        <taxon>Actinopterygii</taxon>
        <taxon>Neopterygii</taxon>
        <taxon>Teleostei</taxon>
        <taxon>Neoteleostei</taxon>
        <taxon>Acanthomorphata</taxon>
        <taxon>Ovalentaria</taxon>
        <taxon>Atherinomorphae</taxon>
        <taxon>Cyprinodontiformes</taxon>
        <taxon>Cyprinodontidae</taxon>
        <taxon>Cyprinodon</taxon>
    </lineage>
</organism>
<keyword evidence="3" id="KW-1185">Reference proteome</keyword>